<feature type="region of interest" description="Disordered" evidence="1">
    <location>
        <begin position="3250"/>
        <end position="3296"/>
    </location>
</feature>
<feature type="region of interest" description="Disordered" evidence="1">
    <location>
        <begin position="1047"/>
        <end position="1075"/>
    </location>
</feature>
<feature type="region of interest" description="Disordered" evidence="1">
    <location>
        <begin position="281"/>
        <end position="308"/>
    </location>
</feature>
<dbReference type="CDD" id="cd18808">
    <property type="entry name" value="SF1_C_Upf1"/>
    <property type="match status" value="1"/>
</dbReference>
<comment type="caution">
    <text evidence="3">The sequence shown here is derived from an EMBL/GenBank/DDBJ whole genome shotgun (WGS) entry which is preliminary data.</text>
</comment>
<dbReference type="InterPro" id="IPR041679">
    <property type="entry name" value="DNA2/NAM7-like_C"/>
</dbReference>
<feature type="region of interest" description="Disordered" evidence="1">
    <location>
        <begin position="2417"/>
        <end position="2474"/>
    </location>
</feature>
<dbReference type="InterPro" id="IPR027417">
    <property type="entry name" value="P-loop_NTPase"/>
</dbReference>
<name>A0A9P1FLR0_9DINO</name>
<dbReference type="InterPro" id="IPR045055">
    <property type="entry name" value="DNA2/NAM7-like"/>
</dbReference>
<feature type="region of interest" description="Disordered" evidence="1">
    <location>
        <begin position="934"/>
        <end position="961"/>
    </location>
</feature>
<feature type="domain" description="SAM" evidence="2">
    <location>
        <begin position="3"/>
        <end position="51"/>
    </location>
</feature>
<feature type="compositionally biased region" description="Polar residues" evidence="1">
    <location>
        <begin position="293"/>
        <end position="308"/>
    </location>
</feature>
<dbReference type="SUPFAM" id="SSF54160">
    <property type="entry name" value="Chromo domain-like"/>
    <property type="match status" value="1"/>
</dbReference>
<evidence type="ECO:0000259" key="2">
    <source>
        <dbReference type="PROSITE" id="PS50105"/>
    </source>
</evidence>
<accession>A0A9P1FLR0</accession>
<dbReference type="Pfam" id="PF13086">
    <property type="entry name" value="AAA_11"/>
    <property type="match status" value="1"/>
</dbReference>
<dbReference type="SUPFAM" id="SSF52540">
    <property type="entry name" value="P-loop containing nucleoside triphosphate hydrolases"/>
    <property type="match status" value="1"/>
</dbReference>
<dbReference type="InterPro" id="IPR041677">
    <property type="entry name" value="DNA2/NAM7_AAA_11"/>
</dbReference>
<feature type="region of interest" description="Disordered" evidence="1">
    <location>
        <begin position="689"/>
        <end position="716"/>
    </location>
</feature>
<dbReference type="PANTHER" id="PTHR10887:SF495">
    <property type="entry name" value="HELICASE SENATAXIN ISOFORM X1-RELATED"/>
    <property type="match status" value="1"/>
</dbReference>
<dbReference type="Proteomes" id="UP001152797">
    <property type="component" value="Unassembled WGS sequence"/>
</dbReference>
<proteinExistence type="predicted"/>
<feature type="compositionally biased region" description="Polar residues" evidence="1">
    <location>
        <begin position="697"/>
        <end position="706"/>
    </location>
</feature>
<organism evidence="3">
    <name type="scientific">Cladocopium goreaui</name>
    <dbReference type="NCBI Taxonomy" id="2562237"/>
    <lineage>
        <taxon>Eukaryota</taxon>
        <taxon>Sar</taxon>
        <taxon>Alveolata</taxon>
        <taxon>Dinophyceae</taxon>
        <taxon>Suessiales</taxon>
        <taxon>Symbiodiniaceae</taxon>
        <taxon>Cladocopium</taxon>
    </lineage>
</organism>
<evidence type="ECO:0000313" key="4">
    <source>
        <dbReference type="EMBL" id="CAL4768075.1"/>
    </source>
</evidence>
<dbReference type="EMBL" id="CAMXCT030000583">
    <property type="protein sequence ID" value="CAL4768075.1"/>
    <property type="molecule type" value="Genomic_DNA"/>
</dbReference>
<gene>
    <name evidence="3" type="ORF">C1SCF055_LOCUS8621</name>
</gene>
<dbReference type="InterPro" id="IPR047187">
    <property type="entry name" value="SF1_C_Upf1"/>
</dbReference>
<dbReference type="EMBL" id="CAMXCT020000583">
    <property type="protein sequence ID" value="CAL1134138.1"/>
    <property type="molecule type" value="Genomic_DNA"/>
</dbReference>
<feature type="compositionally biased region" description="Polar residues" evidence="1">
    <location>
        <begin position="2419"/>
        <end position="2431"/>
    </location>
</feature>
<protein>
    <submittedName>
        <fullName evidence="4">Regulator of nonsense transcripts 1-like</fullName>
    </submittedName>
</protein>
<dbReference type="Pfam" id="PF13087">
    <property type="entry name" value="AAA_12"/>
    <property type="match status" value="1"/>
</dbReference>
<sequence length="3816" mass="424595">MAIPHRSIGEWLRNIDEDLEVYRGEFEELGYNLKFLMETDCEDLEQDLKVGKKIKHVHLRFILKEHAKLKMRKISEPDARATPASTPVAHEVTQLIPCAKDVMTFKHLGQHKPDPATIGTGHVVLIPIWCLRSIQGKIHAEMTFTSGKHKDASVLELYYDLLRERQRPEDVEPLQVVVDKRGLHIVRGHRRSAALCMLQGMWRYRTVLAPCLLYKADDPVVAHQFLDMDTEVDGLGLHLHRRHSEAYHMGKPLFRTPGEWCDSAVEESCNSQEVRPIPFSRSDLQNSRRSETMNRTSAAANASHPGTQGQDLIAGCQTGSQEALICRPFEQGPTATAAAIQPQDMVKKGPVTGPGELREGMVVCVTKRKGSKMCGEVVEIAQHDEDEPVKVRCCDTNRSGQMKTAWFPLRQLQVPDFSKIYPGLQASGRDNLDCTVVQVSKAQKRAHAPVQVHYTGSSDYEEWLGAEMFCSKLLMFHDAVLPAKTMKGAELGCAEPKFVCCMWLEGKCWKKGPHFLGKRLYLHEDVPSLPCGFGKDCHYKHYETRKGPVTGPGELREGMVVCVTKRKGSKMCGEIVEIAQHDEDEPVKVRCCDTNRSGQMKTAWFPLRQLQVPDFSKIYPGLQASGRDNLDCTVVQVSKAQKRAHAPVQVHYTGSSDYDEWLGAEMFCSKLLMFHDAVLPAKTMKGADSDVLEERQTTPALNTRDSNGFEDRPVPESQELGCAEPKFVCCMWLEGKCWKKGPHFLGKRLYLHEDVPSLPCGFGKNCHYKHYETRKGPVTGPGELREGMVVCVTKRKGSKMCGEIVEIAQHDEDEPVKVRCCDTNRSGQMKTAWFPLRQLQVPDFSKIYPGLQASGRDNLDCTVVQVSKAQKKAHAPVQVHYTGSSDYDEWLGAEMFCSKLLMFHDAVLPAKSMKGADSDVLDRECYTGSWKTSMSPIVEQNPRGTPGAASSAQSSRDEVQRVSAAEDVVTAAIADLPDAFPTNALPWHEPDTEVDAFDHALRATKEALGRQAQAEEWQSKLEQTLAAVETEALSEVLEKHGWLGLREEDSDSDSATDFQHSIPPSNDMESSCSAAPNDLEDRMARQPATLNSLKELPGLLVLGTFRSTGGKEAFKRSGEVIVHRGPAALHGCKARAAQSASSLDVERMELFGRIVRADAFGVPRQKLFVCVKPKVVRNEKCVAFKPINGKLPGIQVQWQTALNLPSSHDLHVVEVRDWSGDRCPRGQYLEELKMNSRNSDTSILEAVQISLNFCDWPRGDPRCEVAVADFPQPSRRRNAQDSGLTVGIQHPGLPIGMVMSCGQDEFHVHAYLDALEMEKVENLVRQRSVGAWFLDHLDNPLEANLPLFPPNIEEEMTFKVGLERPAVTFTFQVVQGKLEVSAVGETTVLCHRILTPQEAGKMILSDEGGDFGKVLRSLHSYVLEFRRADVAKGSGSALEHLLVDLEDGKAHPAALAQNREEGNVKATAHLRCAVICWDSDGGQREMTCLTFFLATEFGTPSVIEDETRCRQRFVLREQLRSWQEKQTEKAGEVLTMTSGGFRTVQTMAILNEALKPLALQVATDGLPFSDGMEVTVPTLVTLAMVKEHLDLQQRAADSQEKDQLLGPLLATEQRLQGCMCMVDRHVGATLTTDAWNQFLDSEDSEGAAKLTVRYAHGRANANTRKVIERLLCVKPCDRDKEIRLADTWRNMSSCRNEAIGGIGSPDVTLEAQVTSPLHRYIDILGMRALKSQLGWTASPHLLLSRRELEEAVARTNCRMAAESFGQHIFRTISRMRELSGSGQLIHDAVIGEELKVPVSSLCSSACVSDYDAADRSIKLTMQRNRDQVETLRIHSWSAPQMTCVIARNYAQPIVHHASPNSIVVWEVRFHREKVKLLPPRGSQEAFDKSYEDEEMHVLLHSRIVITTCTNAYLHTALVKGEPPDVLRPVSFDSIVIDEAAQASEPDVVLPATSAWCRVIVVGDHKQLGPVVTETNLCAPYISALETPFLERMYQNPRRSWASTMLNMQYRMHPSIRSFPSAQFYESMLEDQVLIEHRRQLDCIWPQKKEHRCFVDCRTPQSIGLSPELNRTCDAALMESKVSLKNVVEARSVVTACAALLRQGCAPRDIAVITPYKAQQHEIRARLERNKDIGSKAASMLVGTVHSMQGLEREYIIVSFVRSTSEEEDAVTSVAKTVGDFLALQEMCREDLGILKNYRVLNVAITRPKYGLICVGNADVLSKGSKDFNAFIHSLRRVEGSSPRRRVSQCVDEGIDVSPDPRSIRSGKVVQIPIWCLRSIQGKVHSEMTFTSGRHKDTSVYELIHDMLSGRQRPEDIEPLRVVADKRGLHIVRGHRRGLALCALQGIWRHQTVRAPCIVYDAKDPEVAGPFVHNKDTMVDGLGLKLHGKCSEAWHLGKPLFRTPQEWCDLKADLPVPDLQNPQRSEPSTRSTVHPFDPRAKTGGEISPNSQRDSSAAGSDGSDDESTAESHHLSGDNNAESKFVCCLWLRGKCWLKGHHSVGKNLFLHQDIPGLQCGMKKKCKYKHYERSNASLDVSPTLRWRAAENDPPMIPATQPDDQIRNGSMAGHVELKEGTVVCVMNRSGSKTSGEVLEISRHANHDEAPVRVRYSSKGQAGQMKTAWLPLHRLQVPDFSQIKPKMQASGRNNLDCKVLQVSRAKDRARAPIHVHYTGKTSQPDEWIGAETFHSKSLLFHKPVLPARCLKGMCSESHEELQTEPAATASVGSSSESQNLARECGELRKGMAVCVKKDSGSNLMSAKILEVSRLSNRQQAPVKVRYSAPDKAGRYQESWIPLHRVQVPDFSKIKPGVEVTASERETGARFACRVLRVSDEKDRAQAPLYVHYGGYVSDHDEWVGADRLHSKLLIFHEAKLPSEKSRQSQLATIGYADGLVSKPQDVLVDGSEARFVCCLWLAGTCLHEEHHSVGKNLFLHQDIPGLQCGMKKKCKYKHYERSNASLDVSPTLRWRAAENDPPMIPATQPDDQTRNASITGHAELKNGMVVCVKGTGSTRMFGKVLEISSLSKRDQAPIRVRYTATDQAGQCKEDWFSLRQLQVPDFSHIKSGMKANVVEAATGKNSDCKVLQVSHAKDKAQAPVLVHYNGYVSDDDEWVGADRFRSRSLIFHEAKLPSETSKSRQSQLATTGSDVYTDGLVSKPQDVLVDGSAESKSVGRTWLAGRSSWEGQDSGAMKRYKLHETRIAAVQRGAEHVGYQTFAGDPPIIATAAQHSKRKPTAHAASPIALPWYEHDSEADASDAANSPRSDRPLGPREEDSDGGSDTYSEPPIPPCDGIESSCAAAPNDWEERMARQPSTLDFLKQLPGLVVFGTFRSTGGKEALKRAGEVIVHRGPAALQGCKVRIWGNKTRGPTWDFDRCYVQILDARVWGPSRKPSHGSAIDVERMEFFGCIRHAIEFGVPRQKLFVCMKPKVVHNPKHVAFKPINGKLPAIQVPWKTASELPSGHDLHVVEVCDWSGDSCPRGRYLKALKMKSRHTDMSILKAVQISLNFCDWPLGDPRNELTVDFPQPARRRVADSGLTVGISHPDLPTGMLMSCGEDEFYMHVLDVNAYLDALGMEKVENLLRQRSVGAWFLDHLDNPLEANLPLFPPNVEAQLTFKPGVERHAVTFTIQVPEFKVSAVDETTVRCNHILSPQEAGVMILSDKGGDVGQVLRSLHSHMAEIGRADLARGNGSTLEHLLVAVSIPGPLLATQQLLHSCISTVERYIGTTLTADAWKKLLHDEEDAELTVRYVHGRAEPSTRKVIERLLRVKQSDRDKDIHIEDVIETLREILQQPGLTNAQKHAMRSSFLRRLHAALP</sequence>
<evidence type="ECO:0000313" key="3">
    <source>
        <dbReference type="EMBL" id="CAI3980763.1"/>
    </source>
</evidence>
<reference evidence="4 5" key="2">
    <citation type="submission" date="2024-05" db="EMBL/GenBank/DDBJ databases">
        <authorList>
            <person name="Chen Y."/>
            <person name="Shah S."/>
            <person name="Dougan E. K."/>
            <person name="Thang M."/>
            <person name="Chan C."/>
        </authorList>
    </citation>
    <scope>NUCLEOTIDE SEQUENCE [LARGE SCALE GENOMIC DNA]</scope>
</reference>
<dbReference type="Gene3D" id="3.40.50.300">
    <property type="entry name" value="P-loop containing nucleotide triphosphate hydrolases"/>
    <property type="match status" value="2"/>
</dbReference>
<dbReference type="PROSITE" id="PS50105">
    <property type="entry name" value="SAM_DOMAIN"/>
    <property type="match status" value="1"/>
</dbReference>
<dbReference type="InterPro" id="IPR001660">
    <property type="entry name" value="SAM"/>
</dbReference>
<reference evidence="3" key="1">
    <citation type="submission" date="2022-10" db="EMBL/GenBank/DDBJ databases">
        <authorList>
            <person name="Chen Y."/>
            <person name="Dougan E. K."/>
            <person name="Chan C."/>
            <person name="Rhodes N."/>
            <person name="Thang M."/>
        </authorList>
    </citation>
    <scope>NUCLEOTIDE SEQUENCE</scope>
</reference>
<dbReference type="PANTHER" id="PTHR10887">
    <property type="entry name" value="DNA2/NAM7 HELICASE FAMILY"/>
    <property type="match status" value="1"/>
</dbReference>
<evidence type="ECO:0000313" key="5">
    <source>
        <dbReference type="Proteomes" id="UP001152797"/>
    </source>
</evidence>
<keyword evidence="5" id="KW-1185">Reference proteome</keyword>
<dbReference type="Gene3D" id="2.30.30.140">
    <property type="match status" value="1"/>
</dbReference>
<evidence type="ECO:0000256" key="1">
    <source>
        <dbReference type="SAM" id="MobiDB-lite"/>
    </source>
</evidence>
<dbReference type="InterPro" id="IPR016197">
    <property type="entry name" value="Chromo-like_dom_sf"/>
</dbReference>
<dbReference type="OrthoDB" id="480888at2759"/>
<feature type="non-terminal residue" evidence="3">
    <location>
        <position position="1"/>
    </location>
</feature>
<dbReference type="EMBL" id="CAMXCT010000583">
    <property type="protein sequence ID" value="CAI3980763.1"/>
    <property type="molecule type" value="Genomic_DNA"/>
</dbReference>
<feature type="compositionally biased region" description="Basic and acidic residues" evidence="1">
    <location>
        <begin position="3262"/>
        <end position="3271"/>
    </location>
</feature>
<dbReference type="GO" id="GO:0004386">
    <property type="term" value="F:helicase activity"/>
    <property type="evidence" value="ECO:0007669"/>
    <property type="project" value="InterPro"/>
</dbReference>
<feature type="compositionally biased region" description="Polar residues" evidence="1">
    <location>
        <begin position="1055"/>
        <end position="1074"/>
    </location>
</feature>